<dbReference type="PROSITE" id="PS50206">
    <property type="entry name" value="RHODANESE_3"/>
    <property type="match status" value="1"/>
</dbReference>
<dbReference type="PANTHER" id="PTHR44086:SF10">
    <property type="entry name" value="THIOSULFATE SULFURTRANSFERASE_RHODANESE-LIKE DOMAIN-CONTAINING PROTEIN 3"/>
    <property type="match status" value="1"/>
</dbReference>
<sequence length="292" mass="31589">MTIPDEPKPTTSGPRHVDAAEAEQLISEGNLHLLDVRTPQEFTSLGHIPEALLLPVELVAAAPAVVPRDDKPVLVYCEHGVRSQHAAQVLLRCGYEQVLNLSGGMSTWRGKRAYDSQPIAGPSGWLLENSGLLHGGGLALDLACGRGRHVLTLAAAGWQVRGIDRNVEAIEQLQGVARCLGLQINVDVVDLESGSVDLGNAVYDLIVVTRYLHRPLFPAICDALKPGGILLYETFTIAQAERGHPKNLEFLLKPNELQKLVRPLEILRAYEGERDGQMVAAVVARKPSLGVP</sequence>
<name>A0A381S7V0_9ZZZZ</name>
<proteinExistence type="predicted"/>
<dbReference type="EMBL" id="UINC01002713">
    <property type="protein sequence ID" value="SUZ99554.1"/>
    <property type="molecule type" value="Genomic_DNA"/>
</dbReference>
<evidence type="ECO:0000259" key="1">
    <source>
        <dbReference type="PROSITE" id="PS50206"/>
    </source>
</evidence>
<dbReference type="SUPFAM" id="SSF53335">
    <property type="entry name" value="S-adenosyl-L-methionine-dependent methyltransferases"/>
    <property type="match status" value="1"/>
</dbReference>
<gene>
    <name evidence="2" type="ORF">METZ01_LOCUS52408</name>
</gene>
<dbReference type="CDD" id="cd02440">
    <property type="entry name" value="AdoMet_MTases"/>
    <property type="match status" value="1"/>
</dbReference>
<dbReference type="Pfam" id="PF00581">
    <property type="entry name" value="Rhodanese"/>
    <property type="match status" value="1"/>
</dbReference>
<protein>
    <recommendedName>
        <fullName evidence="1">Rhodanese domain-containing protein</fullName>
    </recommendedName>
</protein>
<dbReference type="InterPro" id="IPR015985">
    <property type="entry name" value="TehB-like_dom"/>
</dbReference>
<organism evidence="2">
    <name type="scientific">marine metagenome</name>
    <dbReference type="NCBI Taxonomy" id="408172"/>
    <lineage>
        <taxon>unclassified sequences</taxon>
        <taxon>metagenomes</taxon>
        <taxon>ecological metagenomes</taxon>
    </lineage>
</organism>
<dbReference type="Pfam" id="PF03848">
    <property type="entry name" value="TehB"/>
    <property type="match status" value="1"/>
</dbReference>
<dbReference type="Gene3D" id="3.40.250.10">
    <property type="entry name" value="Rhodanese-like domain"/>
    <property type="match status" value="1"/>
</dbReference>
<feature type="domain" description="Rhodanese" evidence="1">
    <location>
        <begin position="27"/>
        <end position="112"/>
    </location>
</feature>
<dbReference type="Gene3D" id="3.40.50.150">
    <property type="entry name" value="Vaccinia Virus protein VP39"/>
    <property type="match status" value="1"/>
</dbReference>
<dbReference type="SMART" id="SM00450">
    <property type="entry name" value="RHOD"/>
    <property type="match status" value="1"/>
</dbReference>
<evidence type="ECO:0000313" key="2">
    <source>
        <dbReference type="EMBL" id="SUZ99554.1"/>
    </source>
</evidence>
<dbReference type="CDD" id="cd00158">
    <property type="entry name" value="RHOD"/>
    <property type="match status" value="1"/>
</dbReference>
<accession>A0A381S7V0</accession>
<dbReference type="InterPro" id="IPR029063">
    <property type="entry name" value="SAM-dependent_MTases_sf"/>
</dbReference>
<dbReference type="InterPro" id="IPR001763">
    <property type="entry name" value="Rhodanese-like_dom"/>
</dbReference>
<dbReference type="InterPro" id="IPR036873">
    <property type="entry name" value="Rhodanese-like_dom_sf"/>
</dbReference>
<dbReference type="PANTHER" id="PTHR44086">
    <property type="entry name" value="THIOSULFATE SULFURTRANSFERASE RDL2, MITOCHONDRIAL-RELATED"/>
    <property type="match status" value="1"/>
</dbReference>
<dbReference type="GO" id="GO:0004792">
    <property type="term" value="F:thiosulfate-cyanide sulfurtransferase activity"/>
    <property type="evidence" value="ECO:0007669"/>
    <property type="project" value="TreeGrafter"/>
</dbReference>
<reference evidence="2" key="1">
    <citation type="submission" date="2018-05" db="EMBL/GenBank/DDBJ databases">
        <authorList>
            <person name="Lanie J.A."/>
            <person name="Ng W.-L."/>
            <person name="Kazmierczak K.M."/>
            <person name="Andrzejewski T.M."/>
            <person name="Davidsen T.M."/>
            <person name="Wayne K.J."/>
            <person name="Tettelin H."/>
            <person name="Glass J.I."/>
            <person name="Rusch D."/>
            <person name="Podicherti R."/>
            <person name="Tsui H.-C.T."/>
            <person name="Winkler M.E."/>
        </authorList>
    </citation>
    <scope>NUCLEOTIDE SEQUENCE</scope>
</reference>
<dbReference type="AlphaFoldDB" id="A0A381S7V0"/>
<dbReference type="SUPFAM" id="SSF52821">
    <property type="entry name" value="Rhodanese/Cell cycle control phosphatase"/>
    <property type="match status" value="1"/>
</dbReference>